<accession>A0A3D9HRR0</accession>
<name>A0A3D9HRR0_9PROT</name>
<organism evidence="2 3">
    <name type="scientific">Aestuariispira insulae</name>
    <dbReference type="NCBI Taxonomy" id="1461337"/>
    <lineage>
        <taxon>Bacteria</taxon>
        <taxon>Pseudomonadati</taxon>
        <taxon>Pseudomonadota</taxon>
        <taxon>Alphaproteobacteria</taxon>
        <taxon>Rhodospirillales</taxon>
        <taxon>Kiloniellaceae</taxon>
        <taxon>Aestuariispira</taxon>
    </lineage>
</organism>
<protein>
    <submittedName>
        <fullName evidence="2">Uncharacterized protein</fullName>
    </submittedName>
</protein>
<dbReference type="EMBL" id="QRDW01000002">
    <property type="protein sequence ID" value="RED52182.1"/>
    <property type="molecule type" value="Genomic_DNA"/>
</dbReference>
<proteinExistence type="predicted"/>
<gene>
    <name evidence="2" type="ORF">DFP90_102200</name>
</gene>
<evidence type="ECO:0000313" key="3">
    <source>
        <dbReference type="Proteomes" id="UP000256845"/>
    </source>
</evidence>
<dbReference type="AlphaFoldDB" id="A0A3D9HRR0"/>
<reference evidence="2 3" key="1">
    <citation type="submission" date="2018-07" db="EMBL/GenBank/DDBJ databases">
        <title>Genomic Encyclopedia of Type Strains, Phase III (KMG-III): the genomes of soil and plant-associated and newly described type strains.</title>
        <authorList>
            <person name="Whitman W."/>
        </authorList>
    </citation>
    <scope>NUCLEOTIDE SEQUENCE [LARGE SCALE GENOMIC DNA]</scope>
    <source>
        <strain evidence="2 3">CECT 8488</strain>
    </source>
</reference>
<comment type="caution">
    <text evidence="2">The sequence shown here is derived from an EMBL/GenBank/DDBJ whole genome shotgun (WGS) entry which is preliminary data.</text>
</comment>
<feature type="region of interest" description="Disordered" evidence="1">
    <location>
        <begin position="25"/>
        <end position="47"/>
    </location>
</feature>
<sequence length="47" mass="5649">MKGKHRTKRCDRILSLAEANRVFFEQMRRRDAEEESKDSTHEKGENQ</sequence>
<feature type="compositionally biased region" description="Basic and acidic residues" evidence="1">
    <location>
        <begin position="26"/>
        <end position="47"/>
    </location>
</feature>
<keyword evidence="3" id="KW-1185">Reference proteome</keyword>
<dbReference type="RefSeq" id="WP_181905231.1">
    <property type="nucleotide sequence ID" value="NZ_QRDW01000002.1"/>
</dbReference>
<evidence type="ECO:0000313" key="2">
    <source>
        <dbReference type="EMBL" id="RED52182.1"/>
    </source>
</evidence>
<dbReference type="Proteomes" id="UP000256845">
    <property type="component" value="Unassembled WGS sequence"/>
</dbReference>
<evidence type="ECO:0000256" key="1">
    <source>
        <dbReference type="SAM" id="MobiDB-lite"/>
    </source>
</evidence>